<dbReference type="PANTHER" id="PTHR30071">
    <property type="entry name" value="HEME EXPORTER PROTEIN C"/>
    <property type="match status" value="1"/>
</dbReference>
<feature type="transmembrane region" description="Helical" evidence="7">
    <location>
        <begin position="59"/>
        <end position="79"/>
    </location>
</feature>
<keyword evidence="3 7" id="KW-0812">Transmembrane</keyword>
<evidence type="ECO:0000256" key="5">
    <source>
        <dbReference type="ARBA" id="ARBA00022989"/>
    </source>
</evidence>
<proteinExistence type="inferred from homology"/>
<dbReference type="GO" id="GO:0016829">
    <property type="term" value="F:lyase activity"/>
    <property type="evidence" value="ECO:0007669"/>
    <property type="project" value="UniProtKB-KW"/>
</dbReference>
<keyword evidence="5 7" id="KW-1133">Transmembrane helix</keyword>
<evidence type="ECO:0000256" key="1">
    <source>
        <dbReference type="ARBA" id="ARBA00004141"/>
    </source>
</evidence>
<feature type="transmembrane region" description="Helical" evidence="7">
    <location>
        <begin position="193"/>
        <end position="212"/>
    </location>
</feature>
<dbReference type="GO" id="GO:0020037">
    <property type="term" value="F:heme binding"/>
    <property type="evidence" value="ECO:0007669"/>
    <property type="project" value="InterPro"/>
</dbReference>
<dbReference type="EMBL" id="LR026963">
    <property type="protein sequence ID" value="VBB68604.1"/>
    <property type="molecule type" value="Genomic_DNA"/>
</dbReference>
<gene>
    <name evidence="9" type="ORF">RIEGSTA812A_PEG_77</name>
</gene>
<dbReference type="AlphaFoldDB" id="A0A484H5A2"/>
<dbReference type="NCBIfam" id="TIGR01191">
    <property type="entry name" value="ccmC"/>
    <property type="match status" value="1"/>
</dbReference>
<feature type="transmembrane region" description="Helical" evidence="7">
    <location>
        <begin position="123"/>
        <end position="142"/>
    </location>
</feature>
<dbReference type="PRINTS" id="PR01386">
    <property type="entry name" value="CCMCBIOGNSIS"/>
</dbReference>
<dbReference type="InterPro" id="IPR002541">
    <property type="entry name" value="Cyt_c_assembly"/>
</dbReference>
<dbReference type="Pfam" id="PF01578">
    <property type="entry name" value="Cytochrom_C_asm"/>
    <property type="match status" value="1"/>
</dbReference>
<evidence type="ECO:0000259" key="8">
    <source>
        <dbReference type="Pfam" id="PF01578"/>
    </source>
</evidence>
<feature type="transmembrane region" description="Helical" evidence="7">
    <location>
        <begin position="154"/>
        <end position="173"/>
    </location>
</feature>
<feature type="domain" description="Cytochrome c assembly protein" evidence="8">
    <location>
        <begin position="11"/>
        <end position="180"/>
    </location>
</feature>
<evidence type="ECO:0000256" key="4">
    <source>
        <dbReference type="ARBA" id="ARBA00022748"/>
    </source>
</evidence>
<evidence type="ECO:0000256" key="7">
    <source>
        <dbReference type="SAM" id="Phobius"/>
    </source>
</evidence>
<feature type="transmembrane region" description="Helical" evidence="7">
    <location>
        <begin position="17"/>
        <end position="39"/>
    </location>
</feature>
<evidence type="ECO:0000313" key="9">
    <source>
        <dbReference type="EMBL" id="VBB68604.1"/>
    </source>
</evidence>
<keyword evidence="6 7" id="KW-0472">Membrane</keyword>
<evidence type="ECO:0000256" key="3">
    <source>
        <dbReference type="ARBA" id="ARBA00022692"/>
    </source>
</evidence>
<comment type="subcellular location">
    <subcellularLocation>
        <location evidence="1">Membrane</location>
        <topology evidence="1">Multi-pass membrane protein</topology>
    </subcellularLocation>
</comment>
<keyword evidence="9" id="KW-0456">Lyase</keyword>
<dbReference type="GO" id="GO:0005886">
    <property type="term" value="C:plasma membrane"/>
    <property type="evidence" value="ECO:0007669"/>
    <property type="project" value="TreeGrafter"/>
</dbReference>
<evidence type="ECO:0000256" key="2">
    <source>
        <dbReference type="ARBA" id="ARBA00005840"/>
    </source>
</evidence>
<sequence>MHCFADPVCFLRIANAILLWSSALTVILLGSGLVWGLVVSPADYQQGEIVRIMYIHAPAAWMGLFAYTVTAVASAVSLLGKHPLADLVAKASSPVGTVFTFICLVTGALWGKPMWGAYWVWDARLTSMLVLLFLYLGHIALVNAFDDYGRGARAGAVLAVIGFINIPVIKFSVDWWNTLHQPASITRTSLPTIAIEMLIPLIIMLLAFKAYYVTFLLVRMRSEIAAAQVRAIRLAQMHGR</sequence>
<dbReference type="PANTHER" id="PTHR30071:SF1">
    <property type="entry name" value="CYTOCHROME B_B6 PROTEIN-RELATED"/>
    <property type="match status" value="1"/>
</dbReference>
<name>A0A484H5A2_9ZZZZ</name>
<dbReference type="GO" id="GO:0015232">
    <property type="term" value="F:heme transmembrane transporter activity"/>
    <property type="evidence" value="ECO:0007669"/>
    <property type="project" value="InterPro"/>
</dbReference>
<organism evidence="9">
    <name type="scientific">invertebrate metagenome</name>
    <dbReference type="NCBI Taxonomy" id="1711999"/>
    <lineage>
        <taxon>unclassified sequences</taxon>
        <taxon>metagenomes</taxon>
        <taxon>organismal metagenomes</taxon>
    </lineage>
</organism>
<comment type="similarity">
    <text evidence="2">Belongs to the CcmC/CycZ/HelC family.</text>
</comment>
<protein>
    <submittedName>
        <fullName evidence="9">Cytochrome c-type biogenesis protein CcmC, putative heme lyase for CcmE</fullName>
    </submittedName>
</protein>
<dbReference type="InterPro" id="IPR045062">
    <property type="entry name" value="Cyt_c_biogenesis_CcsA/CcmC"/>
</dbReference>
<evidence type="ECO:0000256" key="6">
    <source>
        <dbReference type="ARBA" id="ARBA00023136"/>
    </source>
</evidence>
<accession>A0A484H5A2</accession>
<dbReference type="InterPro" id="IPR003557">
    <property type="entry name" value="Cyt_c_biogenesis_CcmC"/>
</dbReference>
<reference evidence="9" key="1">
    <citation type="submission" date="2018-10" db="EMBL/GenBank/DDBJ databases">
        <authorList>
            <person name="Gruber-Vodicka H."/>
            <person name="Jaeckle O."/>
        </authorList>
    </citation>
    <scope>NUCLEOTIDE SEQUENCE</scope>
</reference>
<keyword evidence="4" id="KW-0201">Cytochrome c-type biogenesis</keyword>
<feature type="transmembrane region" description="Helical" evidence="7">
    <location>
        <begin position="91"/>
        <end position="111"/>
    </location>
</feature>
<dbReference type="GO" id="GO:0017004">
    <property type="term" value="P:cytochrome complex assembly"/>
    <property type="evidence" value="ECO:0007669"/>
    <property type="project" value="UniProtKB-KW"/>
</dbReference>